<reference evidence="3" key="1">
    <citation type="submission" date="2018-01" db="EMBL/GenBank/DDBJ databases">
        <title>Draft Genome Sequence of the Radioresistant Bacterium Deinococcus aerius TR0125, Isolated from the Higher Atmosphere above Japan.</title>
        <authorList>
            <person name="Satoh K."/>
            <person name="Arai H."/>
            <person name="Sanzen T."/>
            <person name="Kawaguchi Y."/>
            <person name="Hayashi H."/>
            <person name="Yokobori S."/>
            <person name="Yamagishi A."/>
            <person name="Oono Y."/>
            <person name="Narumi I."/>
        </authorList>
    </citation>
    <scope>NUCLEOTIDE SEQUENCE [LARGE SCALE GENOMIC DNA]</scope>
    <source>
        <strain evidence="3">TR0125</strain>
    </source>
</reference>
<feature type="transmembrane region" description="Helical" evidence="1">
    <location>
        <begin position="41"/>
        <end position="65"/>
    </location>
</feature>
<keyword evidence="1" id="KW-0472">Membrane</keyword>
<evidence type="ECO:0000256" key="1">
    <source>
        <dbReference type="SAM" id="Phobius"/>
    </source>
</evidence>
<accession>A0A2I9D296</accession>
<dbReference type="AlphaFoldDB" id="A0A2I9D296"/>
<protein>
    <submittedName>
        <fullName evidence="2">Uncharacterized protein</fullName>
    </submittedName>
</protein>
<keyword evidence="1" id="KW-1133">Transmembrane helix</keyword>
<sequence>MRLVGFIQVLLLLVLGAYLLLVALENPALVRLPLPLGRGELLLPVGTAVALFAALGALYAALLLLPPLWQARWRRRRDARERAALEGRLTATLQARLGSVAPAPEPAAPPARVNA</sequence>
<dbReference type="GO" id="GO:0005886">
    <property type="term" value="C:plasma membrane"/>
    <property type="evidence" value="ECO:0007669"/>
    <property type="project" value="InterPro"/>
</dbReference>
<evidence type="ECO:0000313" key="2">
    <source>
        <dbReference type="EMBL" id="GBF04200.1"/>
    </source>
</evidence>
<keyword evidence="3" id="KW-1185">Reference proteome</keyword>
<dbReference type="RefSeq" id="WP_103127762.1">
    <property type="nucleotide sequence ID" value="NZ_BFAG01000001.1"/>
</dbReference>
<name>A0A2I9D296_9DEIO</name>
<proteinExistence type="predicted"/>
<keyword evidence="1" id="KW-0812">Transmembrane</keyword>
<evidence type="ECO:0000313" key="3">
    <source>
        <dbReference type="Proteomes" id="UP000236569"/>
    </source>
</evidence>
<dbReference type="Proteomes" id="UP000236569">
    <property type="component" value="Unassembled WGS sequence"/>
</dbReference>
<organism evidence="2 3">
    <name type="scientific">Deinococcus aerius</name>
    <dbReference type="NCBI Taxonomy" id="200253"/>
    <lineage>
        <taxon>Bacteria</taxon>
        <taxon>Thermotogati</taxon>
        <taxon>Deinococcota</taxon>
        <taxon>Deinococci</taxon>
        <taxon>Deinococcales</taxon>
        <taxon>Deinococcaceae</taxon>
        <taxon>Deinococcus</taxon>
    </lineage>
</organism>
<gene>
    <name evidence="2" type="ORF">DAERI_010372</name>
</gene>
<dbReference type="EMBL" id="BFAG01000001">
    <property type="protein sequence ID" value="GBF04200.1"/>
    <property type="molecule type" value="Genomic_DNA"/>
</dbReference>
<comment type="caution">
    <text evidence="2">The sequence shown here is derived from an EMBL/GenBank/DDBJ whole genome shotgun (WGS) entry which is preliminary data.</text>
</comment>